<organism evidence="4 5">
    <name type="scientific">Luteibacter pinisoli</name>
    <dbReference type="NCBI Taxonomy" id="2589080"/>
    <lineage>
        <taxon>Bacteria</taxon>
        <taxon>Pseudomonadati</taxon>
        <taxon>Pseudomonadota</taxon>
        <taxon>Gammaproteobacteria</taxon>
        <taxon>Lysobacterales</taxon>
        <taxon>Rhodanobacteraceae</taxon>
        <taxon>Luteibacter</taxon>
    </lineage>
</organism>
<protein>
    <submittedName>
        <fullName evidence="4">Beta-lactamase family protein</fullName>
    </submittedName>
</protein>
<name>A0A4Y5Z3U4_9GAMM</name>
<feature type="region of interest" description="Disordered" evidence="1">
    <location>
        <begin position="373"/>
        <end position="392"/>
    </location>
</feature>
<dbReference type="InterPro" id="IPR001466">
    <property type="entry name" value="Beta-lactam-related"/>
</dbReference>
<dbReference type="SUPFAM" id="SSF56601">
    <property type="entry name" value="beta-lactamase/transpeptidase-like"/>
    <property type="match status" value="1"/>
</dbReference>
<dbReference type="Proteomes" id="UP000316093">
    <property type="component" value="Chromosome"/>
</dbReference>
<dbReference type="PANTHER" id="PTHR43283:SF7">
    <property type="entry name" value="BETA-LACTAMASE-RELATED DOMAIN-CONTAINING PROTEIN"/>
    <property type="match status" value="1"/>
</dbReference>
<dbReference type="Pfam" id="PF00144">
    <property type="entry name" value="Beta-lactamase"/>
    <property type="match status" value="1"/>
</dbReference>
<feature type="chain" id="PRO_5021477150" evidence="2">
    <location>
        <begin position="21"/>
        <end position="406"/>
    </location>
</feature>
<dbReference type="OrthoDB" id="6963107at2"/>
<dbReference type="EMBL" id="CP041046">
    <property type="protein sequence ID" value="QDE39764.1"/>
    <property type="molecule type" value="Genomic_DNA"/>
</dbReference>
<evidence type="ECO:0000256" key="1">
    <source>
        <dbReference type="SAM" id="MobiDB-lite"/>
    </source>
</evidence>
<sequence>MRNVLAVALMGFFVTAPAFAAPSSPSQKTALAELLKRSEATHSDAMVIWQDGHEIGHYYKGGKAPGPIELMSVTKSVVALGIAQLVADGKIKSFDQPVADFYPEWLQGQKATITLRMLMNHTSGMQNFPRTDVEVYPAPDAIQLALAAEIVSKPGTNPNYNNKAVNLLAGIIEKASGKPMDTFFSEGLFKPMGIHPGPWERDKTGHPYAMSGLPLTAEDLGKLGQLILDKGQWQGKQLLPAAMVDELLKPQHDDEMGLLWWRDPAYQHFDYAPASMDRLRKSGVSEGTIAKLQKGLQGTHFDDGASAREGVVKALGPDGKTILKDELVSRGIGPYALFKMTTGPAVSFSGNGDGGQYVVVVPSAKIVAVRQIDAGSDDEQPDEGFPDFGQRVMDVAGPSAKSLGLK</sequence>
<evidence type="ECO:0000256" key="2">
    <source>
        <dbReference type="SAM" id="SignalP"/>
    </source>
</evidence>
<evidence type="ECO:0000259" key="3">
    <source>
        <dbReference type="Pfam" id="PF00144"/>
    </source>
</evidence>
<evidence type="ECO:0000313" key="5">
    <source>
        <dbReference type="Proteomes" id="UP000316093"/>
    </source>
</evidence>
<dbReference type="KEGG" id="lpy:FIV34_11385"/>
<accession>A0A4Y5Z3U4</accession>
<keyword evidence="2" id="KW-0732">Signal</keyword>
<feature type="signal peptide" evidence="2">
    <location>
        <begin position="1"/>
        <end position="20"/>
    </location>
</feature>
<gene>
    <name evidence="4" type="ORF">FIV34_11385</name>
</gene>
<dbReference type="InterPro" id="IPR050789">
    <property type="entry name" value="Diverse_Enzym_Activities"/>
</dbReference>
<dbReference type="RefSeq" id="WP_139982799.1">
    <property type="nucleotide sequence ID" value="NZ_CP041046.1"/>
</dbReference>
<dbReference type="Gene3D" id="3.40.710.10">
    <property type="entry name" value="DD-peptidase/beta-lactamase superfamily"/>
    <property type="match status" value="1"/>
</dbReference>
<dbReference type="AlphaFoldDB" id="A0A4Y5Z3U4"/>
<feature type="compositionally biased region" description="Acidic residues" evidence="1">
    <location>
        <begin position="375"/>
        <end position="385"/>
    </location>
</feature>
<dbReference type="InterPro" id="IPR012338">
    <property type="entry name" value="Beta-lactam/transpept-like"/>
</dbReference>
<feature type="domain" description="Beta-lactamase-related" evidence="3">
    <location>
        <begin position="40"/>
        <end position="369"/>
    </location>
</feature>
<proteinExistence type="predicted"/>
<dbReference type="PANTHER" id="PTHR43283">
    <property type="entry name" value="BETA-LACTAMASE-RELATED"/>
    <property type="match status" value="1"/>
</dbReference>
<reference evidence="4 5" key="1">
    <citation type="submission" date="2019-06" db="EMBL/GenBank/DDBJ databases">
        <title>A complete genome sequence for Luteibacter pinisoli MAH-14.</title>
        <authorList>
            <person name="Baltrus D.A."/>
        </authorList>
    </citation>
    <scope>NUCLEOTIDE SEQUENCE [LARGE SCALE GENOMIC DNA]</scope>
    <source>
        <strain evidence="4 5">MAH-14</strain>
    </source>
</reference>
<keyword evidence="5" id="KW-1185">Reference proteome</keyword>
<evidence type="ECO:0000313" key="4">
    <source>
        <dbReference type="EMBL" id="QDE39764.1"/>
    </source>
</evidence>